<evidence type="ECO:0000256" key="9">
    <source>
        <dbReference type="ARBA" id="ARBA00023136"/>
    </source>
</evidence>
<keyword evidence="4" id="KW-0796">Tight junction</keyword>
<dbReference type="Gene3D" id="1.20.140.150">
    <property type="match status" value="1"/>
</dbReference>
<evidence type="ECO:0000256" key="8">
    <source>
        <dbReference type="ARBA" id="ARBA00022989"/>
    </source>
</evidence>
<feature type="transmembrane region" description="Helical" evidence="10">
    <location>
        <begin position="96"/>
        <end position="118"/>
    </location>
</feature>
<keyword evidence="6 10" id="KW-0812">Transmembrane</keyword>
<evidence type="ECO:0000313" key="12">
    <source>
        <dbReference type="Proteomes" id="UP001158576"/>
    </source>
</evidence>
<protein>
    <submittedName>
        <fullName evidence="11">Oidioi.mRNA.OKI2018_I69.PAR.g9308.t1.cds</fullName>
    </submittedName>
</protein>
<dbReference type="Pfam" id="PF00822">
    <property type="entry name" value="PMP22_Claudin"/>
    <property type="match status" value="1"/>
</dbReference>
<evidence type="ECO:0000256" key="5">
    <source>
        <dbReference type="ARBA" id="ARBA00022475"/>
    </source>
</evidence>
<sequence length="238" mass="27109">MARQRKEETRIENNNDIGGFALWNISFLCVFVNAILVLSSSWMVSSRKSSMSLALGQTYWKGLFAQCTSHGAHGFHCDDYEVPWFQFDSLVLSSRIMMIFSICFAILAHIVYFLSGNWNLVLITMDPFIKKWLARSASLLYLLSGTFLIIVSGLFTDIILQAYSNDSKMGPTHSIGMVQHDENLVRYEFGACLYLGYIFGAIELILAVAVWALNPHVEKKDEEENYTKSFNQDYLSVY</sequence>
<keyword evidence="7" id="KW-0965">Cell junction</keyword>
<keyword evidence="9 10" id="KW-0472">Membrane</keyword>
<evidence type="ECO:0000256" key="7">
    <source>
        <dbReference type="ARBA" id="ARBA00022949"/>
    </source>
</evidence>
<keyword evidence="12" id="KW-1185">Reference proteome</keyword>
<dbReference type="PANTHER" id="PTHR12002">
    <property type="entry name" value="CLAUDIN"/>
    <property type="match status" value="1"/>
</dbReference>
<evidence type="ECO:0000256" key="10">
    <source>
        <dbReference type="SAM" id="Phobius"/>
    </source>
</evidence>
<gene>
    <name evidence="11" type="ORF">OKIOD_LOCUS866</name>
</gene>
<dbReference type="Proteomes" id="UP001158576">
    <property type="component" value="Chromosome PAR"/>
</dbReference>
<dbReference type="InterPro" id="IPR006187">
    <property type="entry name" value="Claudin"/>
</dbReference>
<evidence type="ECO:0000256" key="4">
    <source>
        <dbReference type="ARBA" id="ARBA00022427"/>
    </source>
</evidence>
<name>A0ABN7RQJ0_OIKDI</name>
<evidence type="ECO:0000256" key="2">
    <source>
        <dbReference type="ARBA" id="ARBA00004651"/>
    </source>
</evidence>
<keyword evidence="5" id="KW-1003">Cell membrane</keyword>
<evidence type="ECO:0000256" key="6">
    <source>
        <dbReference type="ARBA" id="ARBA00022692"/>
    </source>
</evidence>
<comment type="subcellular location">
    <subcellularLocation>
        <location evidence="1">Cell junction</location>
        <location evidence="1">Tight junction</location>
    </subcellularLocation>
    <subcellularLocation>
        <location evidence="2">Cell membrane</location>
        <topology evidence="2">Multi-pass membrane protein</topology>
    </subcellularLocation>
</comment>
<evidence type="ECO:0000313" key="11">
    <source>
        <dbReference type="EMBL" id="CAG5079652.1"/>
    </source>
</evidence>
<evidence type="ECO:0000256" key="1">
    <source>
        <dbReference type="ARBA" id="ARBA00004435"/>
    </source>
</evidence>
<feature type="transmembrane region" description="Helical" evidence="10">
    <location>
        <begin position="194"/>
        <end position="213"/>
    </location>
</feature>
<reference evidence="11 12" key="1">
    <citation type="submission" date="2021-04" db="EMBL/GenBank/DDBJ databases">
        <authorList>
            <person name="Bliznina A."/>
        </authorList>
    </citation>
    <scope>NUCLEOTIDE SEQUENCE [LARGE SCALE GENOMIC DNA]</scope>
</reference>
<keyword evidence="8 10" id="KW-1133">Transmembrane helix</keyword>
<organism evidence="11 12">
    <name type="scientific">Oikopleura dioica</name>
    <name type="common">Tunicate</name>
    <dbReference type="NCBI Taxonomy" id="34765"/>
    <lineage>
        <taxon>Eukaryota</taxon>
        <taxon>Metazoa</taxon>
        <taxon>Chordata</taxon>
        <taxon>Tunicata</taxon>
        <taxon>Appendicularia</taxon>
        <taxon>Copelata</taxon>
        <taxon>Oikopleuridae</taxon>
        <taxon>Oikopleura</taxon>
    </lineage>
</organism>
<evidence type="ECO:0000256" key="3">
    <source>
        <dbReference type="ARBA" id="ARBA00008295"/>
    </source>
</evidence>
<accession>A0ABN7RQJ0</accession>
<dbReference type="EMBL" id="OU015568">
    <property type="protein sequence ID" value="CAG5079652.1"/>
    <property type="molecule type" value="Genomic_DNA"/>
</dbReference>
<proteinExistence type="inferred from homology"/>
<feature type="transmembrane region" description="Helical" evidence="10">
    <location>
        <begin position="139"/>
        <end position="163"/>
    </location>
</feature>
<feature type="transmembrane region" description="Helical" evidence="10">
    <location>
        <begin position="21"/>
        <end position="44"/>
    </location>
</feature>
<dbReference type="InterPro" id="IPR004031">
    <property type="entry name" value="PMP22/EMP/MP20/Claudin"/>
</dbReference>
<comment type="similarity">
    <text evidence="3">Belongs to the claudin family.</text>
</comment>